<dbReference type="AlphaFoldDB" id="A0A9J6FNW2"/>
<evidence type="ECO:0000313" key="6">
    <source>
        <dbReference type="EMBL" id="KAH9364733.1"/>
    </source>
</evidence>
<evidence type="ECO:0000256" key="3">
    <source>
        <dbReference type="ARBA" id="ARBA00022771"/>
    </source>
</evidence>
<dbReference type="Gene3D" id="1.10.10.1070">
    <property type="entry name" value="Zinc finger, BED domain-containing"/>
    <property type="match status" value="1"/>
</dbReference>
<proteinExistence type="predicted"/>
<keyword evidence="4" id="KW-0862">Zinc</keyword>
<evidence type="ECO:0000256" key="5">
    <source>
        <dbReference type="ARBA" id="ARBA00023242"/>
    </source>
</evidence>
<comment type="caution">
    <text evidence="6">The sequence shown here is derived from an EMBL/GenBank/DDBJ whole genome shotgun (WGS) entry which is preliminary data.</text>
</comment>
<organism evidence="6 7">
    <name type="scientific">Haemaphysalis longicornis</name>
    <name type="common">Bush tick</name>
    <dbReference type="NCBI Taxonomy" id="44386"/>
    <lineage>
        <taxon>Eukaryota</taxon>
        <taxon>Metazoa</taxon>
        <taxon>Ecdysozoa</taxon>
        <taxon>Arthropoda</taxon>
        <taxon>Chelicerata</taxon>
        <taxon>Arachnida</taxon>
        <taxon>Acari</taxon>
        <taxon>Parasitiformes</taxon>
        <taxon>Ixodida</taxon>
        <taxon>Ixodoidea</taxon>
        <taxon>Ixodidae</taxon>
        <taxon>Haemaphysalinae</taxon>
        <taxon>Haemaphysalis</taxon>
    </lineage>
</organism>
<protein>
    <submittedName>
        <fullName evidence="6">Uncharacterized protein</fullName>
    </submittedName>
</protein>
<evidence type="ECO:0000313" key="7">
    <source>
        <dbReference type="Proteomes" id="UP000821853"/>
    </source>
</evidence>
<dbReference type="GO" id="GO:0005634">
    <property type="term" value="C:nucleus"/>
    <property type="evidence" value="ECO:0007669"/>
    <property type="project" value="UniProtKB-SubCell"/>
</dbReference>
<dbReference type="Proteomes" id="UP000821853">
    <property type="component" value="Chromosome 10"/>
</dbReference>
<comment type="subcellular location">
    <subcellularLocation>
        <location evidence="1">Nucleus</location>
    </subcellularLocation>
</comment>
<keyword evidence="7" id="KW-1185">Reference proteome</keyword>
<evidence type="ECO:0000256" key="2">
    <source>
        <dbReference type="ARBA" id="ARBA00022723"/>
    </source>
</evidence>
<dbReference type="GO" id="GO:0008270">
    <property type="term" value="F:zinc ion binding"/>
    <property type="evidence" value="ECO:0007669"/>
    <property type="project" value="UniProtKB-KW"/>
</dbReference>
<dbReference type="EMBL" id="JABSTR010000002">
    <property type="protein sequence ID" value="KAH9364733.1"/>
    <property type="molecule type" value="Genomic_DNA"/>
</dbReference>
<gene>
    <name evidence="6" type="ORF">HPB48_019744</name>
</gene>
<reference evidence="6 7" key="1">
    <citation type="journal article" date="2020" name="Cell">
        <title>Large-Scale Comparative Analyses of Tick Genomes Elucidate Their Genetic Diversity and Vector Capacities.</title>
        <authorList>
            <consortium name="Tick Genome and Microbiome Consortium (TIGMIC)"/>
            <person name="Jia N."/>
            <person name="Wang J."/>
            <person name="Shi W."/>
            <person name="Du L."/>
            <person name="Sun Y."/>
            <person name="Zhan W."/>
            <person name="Jiang J.F."/>
            <person name="Wang Q."/>
            <person name="Zhang B."/>
            <person name="Ji P."/>
            <person name="Bell-Sakyi L."/>
            <person name="Cui X.M."/>
            <person name="Yuan T.T."/>
            <person name="Jiang B.G."/>
            <person name="Yang W.F."/>
            <person name="Lam T.T."/>
            <person name="Chang Q.C."/>
            <person name="Ding S.J."/>
            <person name="Wang X.J."/>
            <person name="Zhu J.G."/>
            <person name="Ruan X.D."/>
            <person name="Zhao L."/>
            <person name="Wei J.T."/>
            <person name="Ye R.Z."/>
            <person name="Que T.C."/>
            <person name="Du C.H."/>
            <person name="Zhou Y.H."/>
            <person name="Cheng J.X."/>
            <person name="Dai P.F."/>
            <person name="Guo W.B."/>
            <person name="Han X.H."/>
            <person name="Huang E.J."/>
            <person name="Li L.F."/>
            <person name="Wei W."/>
            <person name="Gao Y.C."/>
            <person name="Liu J.Z."/>
            <person name="Shao H.Z."/>
            <person name="Wang X."/>
            <person name="Wang C.C."/>
            <person name="Yang T.C."/>
            <person name="Huo Q.B."/>
            <person name="Li W."/>
            <person name="Chen H.Y."/>
            <person name="Chen S.E."/>
            <person name="Zhou L.G."/>
            <person name="Ni X.B."/>
            <person name="Tian J.H."/>
            <person name="Sheng Y."/>
            <person name="Liu T."/>
            <person name="Pan Y.S."/>
            <person name="Xia L.Y."/>
            <person name="Li J."/>
            <person name="Zhao F."/>
            <person name="Cao W.C."/>
        </authorList>
    </citation>
    <scope>NUCLEOTIDE SEQUENCE [LARGE SCALE GENOMIC DNA]</scope>
    <source>
        <strain evidence="6">HaeL-2018</strain>
    </source>
</reference>
<sequence>MQPIIKSKFEQPKELPLRQREEITAKIARMLVLDLQPYDFVESRGFRELVHEMEPLYKTPCRTTFSRTVVPELYRDTCLGHTLQLAIKDSKEIAPGVPDIWKKCRAIVGHYKHSAKATASLQDCQRQLVPTLKLIQDLDKVEQRARYAVPPPAAQSSCLFGACDFGHHDCQFDTTGVEDCRGARECPCTSGVGDRRP</sequence>
<keyword evidence="5" id="KW-0539">Nucleus</keyword>
<dbReference type="OrthoDB" id="6513808at2759"/>
<dbReference type="InterPro" id="IPR052035">
    <property type="entry name" value="ZnF_BED_domain_contain"/>
</dbReference>
<evidence type="ECO:0000256" key="1">
    <source>
        <dbReference type="ARBA" id="ARBA00004123"/>
    </source>
</evidence>
<evidence type="ECO:0000256" key="4">
    <source>
        <dbReference type="ARBA" id="ARBA00022833"/>
    </source>
</evidence>
<dbReference type="SUPFAM" id="SSF140996">
    <property type="entry name" value="Hermes dimerisation domain"/>
    <property type="match status" value="1"/>
</dbReference>
<keyword evidence="3" id="KW-0863">Zinc-finger</keyword>
<dbReference type="VEuPathDB" id="VectorBase:HLOH_061012"/>
<name>A0A9J6FNW2_HAELO</name>
<accession>A0A9J6FNW2</accession>
<keyword evidence="2" id="KW-0479">Metal-binding</keyword>
<dbReference type="PANTHER" id="PTHR46481">
    <property type="entry name" value="ZINC FINGER BED DOMAIN-CONTAINING PROTEIN 4"/>
    <property type="match status" value="1"/>
</dbReference>
<dbReference type="PANTHER" id="PTHR46481:SF10">
    <property type="entry name" value="ZINC FINGER BED DOMAIN-CONTAINING PROTEIN 39"/>
    <property type="match status" value="1"/>
</dbReference>